<evidence type="ECO:0000313" key="2">
    <source>
        <dbReference type="Proteomes" id="UP001370348"/>
    </source>
</evidence>
<dbReference type="RefSeq" id="WP_394822945.1">
    <property type="nucleotide sequence ID" value="NZ_CP089984.1"/>
</dbReference>
<name>A0ABZ2LQZ9_9BACT</name>
<organism evidence="1 2">
    <name type="scientific">Pendulispora albinea</name>
    <dbReference type="NCBI Taxonomy" id="2741071"/>
    <lineage>
        <taxon>Bacteria</taxon>
        <taxon>Pseudomonadati</taxon>
        <taxon>Myxococcota</taxon>
        <taxon>Myxococcia</taxon>
        <taxon>Myxococcales</taxon>
        <taxon>Sorangiineae</taxon>
        <taxon>Pendulisporaceae</taxon>
        <taxon>Pendulispora</taxon>
    </lineage>
</organism>
<proteinExistence type="predicted"/>
<dbReference type="EMBL" id="CP089984">
    <property type="protein sequence ID" value="WXB13323.1"/>
    <property type="molecule type" value="Genomic_DNA"/>
</dbReference>
<gene>
    <name evidence="1" type="ORF">LZC94_36450</name>
</gene>
<evidence type="ECO:0000313" key="1">
    <source>
        <dbReference type="EMBL" id="WXB13323.1"/>
    </source>
</evidence>
<reference evidence="1 2" key="1">
    <citation type="submission" date="2021-12" db="EMBL/GenBank/DDBJ databases">
        <title>Discovery of the Pendulisporaceae a myxobacterial family with distinct sporulation behavior and unique specialized metabolism.</title>
        <authorList>
            <person name="Garcia R."/>
            <person name="Popoff A."/>
            <person name="Bader C.D."/>
            <person name="Loehr J."/>
            <person name="Walesch S."/>
            <person name="Walt C."/>
            <person name="Boldt J."/>
            <person name="Bunk B."/>
            <person name="Haeckl F.J.F.P.J."/>
            <person name="Gunesch A.P."/>
            <person name="Birkelbach J."/>
            <person name="Nuebel U."/>
            <person name="Pietschmann T."/>
            <person name="Bach T."/>
            <person name="Mueller R."/>
        </authorList>
    </citation>
    <scope>NUCLEOTIDE SEQUENCE [LARGE SCALE GENOMIC DNA]</scope>
    <source>
        <strain evidence="1 2">MSr11954</strain>
    </source>
</reference>
<sequence length="88" mass="9152">MSGVRSTPSVPLAPLPACTFEFTIFNPDDSITTIAIELPEGAVASGERISNPSIRISRSPVAFTVGLAAASITARLLPAFHVDAVQSK</sequence>
<protein>
    <submittedName>
        <fullName evidence="1">Uncharacterized protein</fullName>
    </submittedName>
</protein>
<accession>A0ABZ2LQZ9</accession>
<dbReference type="Proteomes" id="UP001370348">
    <property type="component" value="Chromosome"/>
</dbReference>
<keyword evidence="2" id="KW-1185">Reference proteome</keyword>